<name>A0A178ZAU0_9EURO</name>
<feature type="transmembrane region" description="Helical" evidence="7">
    <location>
        <begin position="361"/>
        <end position="381"/>
    </location>
</feature>
<evidence type="ECO:0000256" key="3">
    <source>
        <dbReference type="ARBA" id="ARBA00022692"/>
    </source>
</evidence>
<dbReference type="Gene3D" id="1.20.1720.10">
    <property type="entry name" value="Multidrug resistance protein D"/>
    <property type="match status" value="1"/>
</dbReference>
<evidence type="ECO:0000313" key="10">
    <source>
        <dbReference type="Proteomes" id="UP000078343"/>
    </source>
</evidence>
<feature type="transmembrane region" description="Helical" evidence="7">
    <location>
        <begin position="324"/>
        <end position="341"/>
    </location>
</feature>
<feature type="transmembrane region" description="Helical" evidence="7">
    <location>
        <begin position="441"/>
        <end position="467"/>
    </location>
</feature>
<accession>A0A178ZAU0</accession>
<dbReference type="FunFam" id="1.20.1720.10:FF:000009">
    <property type="entry name" value="MFS multidrug transporter"/>
    <property type="match status" value="1"/>
</dbReference>
<dbReference type="GO" id="GO:0022857">
    <property type="term" value="F:transmembrane transporter activity"/>
    <property type="evidence" value="ECO:0007669"/>
    <property type="project" value="InterPro"/>
</dbReference>
<sequence length="559" mass="61106">MASHDASDRDPDKREIISHATPQETEYRDSAPVEVNIEVSTKPPETGNEITTIIERTPTNDRPYSSFTSRQKAAIVLVATLGGSFSPFSTFIYFPAIDTISHALGVSVSDVNLTITTYMIFQGISPSFTSAIADDFGRRPAYMIGFLIYLGANLGLALNKSYAGLLVLRCLQSAGRSGLVTLVQGTIADIVTSAERGKYIAITSLAGILAPSLAPIIGGVLAQHLGWHSVFWFLLILGGVYAVPLAIFFPETCRSVVGDGSIEPPKWNRCLTNLSRQKKTPDDEHGSKQGTDLKDKSEKEKAVPRQRKWDVLGSLTIVSDPETAILLLYMGVVYAGFYVVSTSLTVQFHNIYGLSSSLQGLLFLPQVVGTILATITNTRILDRNFKRHALKAGLEVDRKKQGDLIKMPIERARLEIAMPFFAFGAVFVIIYGWLLERRVNIAGPVVMLGAIGYTTMVGFSAISVLIIDLHRKRAATASAAANLVRCLLGAGASAVTNPMIEAMGNGWTLTLVGLVELATLPLLVVMIKFGINMRAKRREKEERRMREDEEREKERAQNV</sequence>
<feature type="region of interest" description="Disordered" evidence="6">
    <location>
        <begin position="1"/>
        <end position="30"/>
    </location>
</feature>
<dbReference type="RefSeq" id="XP_018690255.1">
    <property type="nucleotide sequence ID" value="XM_018840508.1"/>
</dbReference>
<keyword evidence="10" id="KW-1185">Reference proteome</keyword>
<organism evidence="9 10">
    <name type="scientific">Fonsecaea erecta</name>
    <dbReference type="NCBI Taxonomy" id="1367422"/>
    <lineage>
        <taxon>Eukaryota</taxon>
        <taxon>Fungi</taxon>
        <taxon>Dikarya</taxon>
        <taxon>Ascomycota</taxon>
        <taxon>Pezizomycotina</taxon>
        <taxon>Eurotiomycetes</taxon>
        <taxon>Chaetothyriomycetidae</taxon>
        <taxon>Chaetothyriales</taxon>
        <taxon>Herpotrichiellaceae</taxon>
        <taxon>Fonsecaea</taxon>
    </lineage>
</organism>
<dbReference type="PROSITE" id="PS50850">
    <property type="entry name" value="MFS"/>
    <property type="match status" value="1"/>
</dbReference>
<dbReference type="EMBL" id="LVYI01000008">
    <property type="protein sequence ID" value="OAP56888.1"/>
    <property type="molecule type" value="Genomic_DNA"/>
</dbReference>
<keyword evidence="5 7" id="KW-0472">Membrane</keyword>
<gene>
    <name evidence="9" type="ORF">AYL99_09000</name>
</gene>
<feature type="transmembrane region" description="Helical" evidence="7">
    <location>
        <begin position="416"/>
        <end position="435"/>
    </location>
</feature>
<evidence type="ECO:0000256" key="1">
    <source>
        <dbReference type="ARBA" id="ARBA00004141"/>
    </source>
</evidence>
<protein>
    <recommendedName>
        <fullName evidence="8">Major facilitator superfamily (MFS) profile domain-containing protein</fullName>
    </recommendedName>
</protein>
<evidence type="ECO:0000256" key="4">
    <source>
        <dbReference type="ARBA" id="ARBA00022989"/>
    </source>
</evidence>
<proteinExistence type="predicted"/>
<dbReference type="GO" id="GO:0005886">
    <property type="term" value="C:plasma membrane"/>
    <property type="evidence" value="ECO:0007669"/>
    <property type="project" value="TreeGrafter"/>
</dbReference>
<feature type="transmembrane region" description="Helical" evidence="7">
    <location>
        <begin position="506"/>
        <end position="531"/>
    </location>
</feature>
<comment type="subcellular location">
    <subcellularLocation>
        <location evidence="1">Membrane</location>
        <topology evidence="1">Multi-pass membrane protein</topology>
    </subcellularLocation>
</comment>
<comment type="caution">
    <text evidence="9">The sequence shown here is derived from an EMBL/GenBank/DDBJ whole genome shotgun (WGS) entry which is preliminary data.</text>
</comment>
<feature type="compositionally biased region" description="Basic and acidic residues" evidence="6">
    <location>
        <begin position="279"/>
        <end position="301"/>
    </location>
</feature>
<dbReference type="OrthoDB" id="440553at2759"/>
<dbReference type="InterPro" id="IPR011701">
    <property type="entry name" value="MFS"/>
</dbReference>
<dbReference type="Proteomes" id="UP000078343">
    <property type="component" value="Unassembled WGS sequence"/>
</dbReference>
<dbReference type="SUPFAM" id="SSF103473">
    <property type="entry name" value="MFS general substrate transporter"/>
    <property type="match status" value="1"/>
</dbReference>
<keyword evidence="3 7" id="KW-0812">Transmembrane</keyword>
<feature type="compositionally biased region" description="Basic and acidic residues" evidence="6">
    <location>
        <begin position="1"/>
        <end position="17"/>
    </location>
</feature>
<feature type="region of interest" description="Disordered" evidence="6">
    <location>
        <begin position="538"/>
        <end position="559"/>
    </location>
</feature>
<dbReference type="Pfam" id="PF07690">
    <property type="entry name" value="MFS_1"/>
    <property type="match status" value="1"/>
</dbReference>
<keyword evidence="2" id="KW-0813">Transport</keyword>
<feature type="transmembrane region" description="Helical" evidence="7">
    <location>
        <begin position="230"/>
        <end position="249"/>
    </location>
</feature>
<feature type="transmembrane region" description="Helical" evidence="7">
    <location>
        <begin position="199"/>
        <end position="218"/>
    </location>
</feature>
<dbReference type="InterPro" id="IPR020846">
    <property type="entry name" value="MFS_dom"/>
</dbReference>
<evidence type="ECO:0000256" key="6">
    <source>
        <dbReference type="SAM" id="MobiDB-lite"/>
    </source>
</evidence>
<evidence type="ECO:0000259" key="8">
    <source>
        <dbReference type="PROSITE" id="PS50850"/>
    </source>
</evidence>
<evidence type="ECO:0000256" key="2">
    <source>
        <dbReference type="ARBA" id="ARBA00022448"/>
    </source>
</evidence>
<evidence type="ECO:0000313" key="9">
    <source>
        <dbReference type="EMBL" id="OAP56888.1"/>
    </source>
</evidence>
<evidence type="ECO:0000256" key="5">
    <source>
        <dbReference type="ARBA" id="ARBA00023136"/>
    </source>
</evidence>
<feature type="transmembrane region" description="Helical" evidence="7">
    <location>
        <begin position="73"/>
        <end position="94"/>
    </location>
</feature>
<feature type="region of interest" description="Disordered" evidence="6">
    <location>
        <begin position="274"/>
        <end position="301"/>
    </location>
</feature>
<evidence type="ECO:0000256" key="7">
    <source>
        <dbReference type="SAM" id="Phobius"/>
    </source>
</evidence>
<feature type="transmembrane region" description="Helical" evidence="7">
    <location>
        <begin position="479"/>
        <end position="500"/>
    </location>
</feature>
<dbReference type="Gene3D" id="1.20.1250.20">
    <property type="entry name" value="MFS general substrate transporter like domains"/>
    <property type="match status" value="1"/>
</dbReference>
<keyword evidence="4 7" id="KW-1133">Transmembrane helix</keyword>
<dbReference type="GeneID" id="30013168"/>
<dbReference type="PANTHER" id="PTHR23502">
    <property type="entry name" value="MAJOR FACILITATOR SUPERFAMILY"/>
    <property type="match status" value="1"/>
</dbReference>
<feature type="domain" description="Major facilitator superfamily (MFS) profile" evidence="8">
    <location>
        <begin position="75"/>
        <end position="536"/>
    </location>
</feature>
<reference evidence="9 10" key="1">
    <citation type="submission" date="2016-04" db="EMBL/GenBank/DDBJ databases">
        <title>Draft genome of Fonsecaea erecta CBS 125763.</title>
        <authorList>
            <person name="Weiss V.A."/>
            <person name="Vicente V.A."/>
            <person name="Raittz R.T."/>
            <person name="Moreno L.F."/>
            <person name="De Souza E.M."/>
            <person name="Pedrosa F.O."/>
            <person name="Steffens M.B."/>
            <person name="Faoro H."/>
            <person name="Tadra-Sfeir M.Z."/>
            <person name="Najafzadeh M.J."/>
            <person name="Felipe M.S."/>
            <person name="Teixeira M."/>
            <person name="Sun J."/>
            <person name="Xi L."/>
            <person name="Gomes R."/>
            <person name="De Azevedo C.M."/>
            <person name="Salgado C.G."/>
            <person name="Da Silva M.B."/>
            <person name="Nascimento M.F."/>
            <person name="Queiroz-Telles F."/>
            <person name="Attili D.S."/>
            <person name="Gorbushina A."/>
        </authorList>
    </citation>
    <scope>NUCLEOTIDE SEQUENCE [LARGE SCALE GENOMIC DNA]</scope>
    <source>
        <strain evidence="9 10">CBS 125763</strain>
    </source>
</reference>
<feature type="transmembrane region" description="Helical" evidence="7">
    <location>
        <begin position="141"/>
        <end position="162"/>
    </location>
</feature>
<dbReference type="PANTHER" id="PTHR23502:SF51">
    <property type="entry name" value="QUINIDINE RESISTANCE PROTEIN 1-RELATED"/>
    <property type="match status" value="1"/>
</dbReference>
<dbReference type="InterPro" id="IPR036259">
    <property type="entry name" value="MFS_trans_sf"/>
</dbReference>
<dbReference type="AlphaFoldDB" id="A0A178ZAU0"/>